<reference evidence="1 2" key="1">
    <citation type="journal article" date="2023" name="Nucleic Acids Res.">
        <title>The hologenome of Daphnia magna reveals possible DNA methylation and microbiome-mediated evolution of the host genome.</title>
        <authorList>
            <person name="Chaturvedi A."/>
            <person name="Li X."/>
            <person name="Dhandapani V."/>
            <person name="Marshall H."/>
            <person name="Kissane S."/>
            <person name="Cuenca-Cambronero M."/>
            <person name="Asole G."/>
            <person name="Calvet F."/>
            <person name="Ruiz-Romero M."/>
            <person name="Marangio P."/>
            <person name="Guigo R."/>
            <person name="Rago D."/>
            <person name="Mirbahai L."/>
            <person name="Eastwood N."/>
            <person name="Colbourne J.K."/>
            <person name="Zhou J."/>
            <person name="Mallon E."/>
            <person name="Orsini L."/>
        </authorList>
    </citation>
    <scope>NUCLEOTIDE SEQUENCE [LARGE SCALE GENOMIC DNA]</scope>
    <source>
        <strain evidence="1">LRV0_1</strain>
    </source>
</reference>
<dbReference type="Proteomes" id="UP001234178">
    <property type="component" value="Unassembled WGS sequence"/>
</dbReference>
<evidence type="ECO:0000313" key="2">
    <source>
        <dbReference type="Proteomes" id="UP001234178"/>
    </source>
</evidence>
<accession>A0ABQ9ZA08</accession>
<organism evidence="1 2">
    <name type="scientific">Daphnia magna</name>
    <dbReference type="NCBI Taxonomy" id="35525"/>
    <lineage>
        <taxon>Eukaryota</taxon>
        <taxon>Metazoa</taxon>
        <taxon>Ecdysozoa</taxon>
        <taxon>Arthropoda</taxon>
        <taxon>Crustacea</taxon>
        <taxon>Branchiopoda</taxon>
        <taxon>Diplostraca</taxon>
        <taxon>Cladocera</taxon>
        <taxon>Anomopoda</taxon>
        <taxon>Daphniidae</taxon>
        <taxon>Daphnia</taxon>
    </lineage>
</organism>
<evidence type="ECO:0000313" key="1">
    <source>
        <dbReference type="EMBL" id="KAK4009340.1"/>
    </source>
</evidence>
<dbReference type="EMBL" id="JAOYFB010000003">
    <property type="protein sequence ID" value="KAK4009340.1"/>
    <property type="molecule type" value="Genomic_DNA"/>
</dbReference>
<protein>
    <recommendedName>
        <fullName evidence="3">GMP synthase</fullName>
    </recommendedName>
</protein>
<proteinExistence type="predicted"/>
<keyword evidence="2" id="KW-1185">Reference proteome</keyword>
<evidence type="ECO:0008006" key="3">
    <source>
        <dbReference type="Google" id="ProtNLM"/>
    </source>
</evidence>
<sequence length="92" mass="10141">MITNALVNELELQGEKGISRIGTYHGSDPTANTTKKLVKDWSHLAVLKVPTQNFVDVNVLIASCDMVPQDVLEIKRDPLNKLAPRALRTAFA</sequence>
<gene>
    <name evidence="1" type="ORF">OUZ56_018457</name>
</gene>
<comment type="caution">
    <text evidence="1">The sequence shown here is derived from an EMBL/GenBank/DDBJ whole genome shotgun (WGS) entry which is preliminary data.</text>
</comment>
<name>A0ABQ9ZA08_9CRUS</name>